<evidence type="ECO:0000313" key="2">
    <source>
        <dbReference type="Proteomes" id="UP000775213"/>
    </source>
</evidence>
<dbReference type="InterPro" id="IPR025322">
    <property type="entry name" value="PADRE_dom"/>
</dbReference>
<gene>
    <name evidence="1" type="ORF">IEQ34_020482</name>
</gene>
<dbReference type="EMBL" id="JAGFBR010000018">
    <property type="protein sequence ID" value="KAH0449790.1"/>
    <property type="molecule type" value="Genomic_DNA"/>
</dbReference>
<evidence type="ECO:0000313" key="1">
    <source>
        <dbReference type="EMBL" id="KAH0449790.1"/>
    </source>
</evidence>
<dbReference type="PANTHER" id="PTHR33052">
    <property type="entry name" value="DUF4228 DOMAIN PROTEIN-RELATED"/>
    <property type="match status" value="1"/>
</dbReference>
<proteinExistence type="predicted"/>
<accession>A0AAV7FKJ2</accession>
<keyword evidence="2" id="KW-1185">Reference proteome</keyword>
<reference evidence="1 2" key="1">
    <citation type="journal article" date="2021" name="Hortic Res">
        <title>Chromosome-scale assembly of the Dendrobium chrysotoxum genome enhances the understanding of orchid evolution.</title>
        <authorList>
            <person name="Zhang Y."/>
            <person name="Zhang G.Q."/>
            <person name="Zhang D."/>
            <person name="Liu X.D."/>
            <person name="Xu X.Y."/>
            <person name="Sun W.H."/>
            <person name="Yu X."/>
            <person name="Zhu X."/>
            <person name="Wang Z.W."/>
            <person name="Zhao X."/>
            <person name="Zhong W.Y."/>
            <person name="Chen H."/>
            <person name="Yin W.L."/>
            <person name="Huang T."/>
            <person name="Niu S.C."/>
            <person name="Liu Z.J."/>
        </authorList>
    </citation>
    <scope>NUCLEOTIDE SEQUENCE [LARGE SCALE GENOMIC DNA]</scope>
    <source>
        <strain evidence="1">Lindl</strain>
    </source>
</reference>
<comment type="caution">
    <text evidence="1">The sequence shown here is derived from an EMBL/GenBank/DDBJ whole genome shotgun (WGS) entry which is preliminary data.</text>
</comment>
<dbReference type="Proteomes" id="UP000775213">
    <property type="component" value="Unassembled WGS sequence"/>
</dbReference>
<organism evidence="1 2">
    <name type="scientific">Dendrobium chrysotoxum</name>
    <name type="common">Orchid</name>
    <dbReference type="NCBI Taxonomy" id="161865"/>
    <lineage>
        <taxon>Eukaryota</taxon>
        <taxon>Viridiplantae</taxon>
        <taxon>Streptophyta</taxon>
        <taxon>Embryophyta</taxon>
        <taxon>Tracheophyta</taxon>
        <taxon>Spermatophyta</taxon>
        <taxon>Magnoliopsida</taxon>
        <taxon>Liliopsida</taxon>
        <taxon>Asparagales</taxon>
        <taxon>Orchidaceae</taxon>
        <taxon>Epidendroideae</taxon>
        <taxon>Malaxideae</taxon>
        <taxon>Dendrobiinae</taxon>
        <taxon>Dendrobium</taxon>
    </lineage>
</organism>
<sequence length="162" mass="17190">MGCCLSSLPKTSPSALSDDAYSVDPPTAMVISVDGSLIEYTVGITTANVIEANGKGCILCNSDKLLFDAYPPVTAPEEVLEPGQIYFLLPLSELGRRLTGADVAALAFRASAALKKAAETLGRRRGIIKVAPLTGRCEAAKDNKGSPWLRRVLSTVKEIHED</sequence>
<dbReference type="AlphaFoldDB" id="A0AAV7FKJ2"/>
<protein>
    <submittedName>
        <fullName evidence="1">Uncharacterized protein</fullName>
    </submittedName>
</protein>
<dbReference type="Pfam" id="PF14009">
    <property type="entry name" value="PADRE"/>
    <property type="match status" value="1"/>
</dbReference>
<name>A0AAV7FKJ2_DENCH</name>